<dbReference type="EMBL" id="MU393461">
    <property type="protein sequence ID" value="KAI4866261.1"/>
    <property type="molecule type" value="Genomic_DNA"/>
</dbReference>
<gene>
    <name evidence="1" type="ORF">F4820DRAFT_263745</name>
</gene>
<evidence type="ECO:0000313" key="1">
    <source>
        <dbReference type="EMBL" id="KAI4866261.1"/>
    </source>
</evidence>
<keyword evidence="2" id="KW-1185">Reference proteome</keyword>
<keyword evidence="1" id="KW-0378">Hydrolase</keyword>
<protein>
    <submittedName>
        <fullName evidence="1">Glycoside hydrolase family 76 protein</fullName>
    </submittedName>
</protein>
<evidence type="ECO:0000313" key="2">
    <source>
        <dbReference type="Proteomes" id="UP001497700"/>
    </source>
</evidence>
<accession>A0ACB9Z4H1</accession>
<proteinExistence type="predicted"/>
<reference evidence="1 2" key="1">
    <citation type="journal article" date="2022" name="New Phytol.">
        <title>Ecological generalism drives hyperdiversity of secondary metabolite gene clusters in xylarialean endophytes.</title>
        <authorList>
            <person name="Franco M.E.E."/>
            <person name="Wisecaver J.H."/>
            <person name="Arnold A.E."/>
            <person name="Ju Y.M."/>
            <person name="Slot J.C."/>
            <person name="Ahrendt S."/>
            <person name="Moore L.P."/>
            <person name="Eastman K.E."/>
            <person name="Scott K."/>
            <person name="Konkel Z."/>
            <person name="Mondo S.J."/>
            <person name="Kuo A."/>
            <person name="Hayes R.D."/>
            <person name="Haridas S."/>
            <person name="Andreopoulos B."/>
            <person name="Riley R."/>
            <person name="LaButti K."/>
            <person name="Pangilinan J."/>
            <person name="Lipzen A."/>
            <person name="Amirebrahimi M."/>
            <person name="Yan J."/>
            <person name="Adam C."/>
            <person name="Keymanesh K."/>
            <person name="Ng V."/>
            <person name="Louie K."/>
            <person name="Northen T."/>
            <person name="Drula E."/>
            <person name="Henrissat B."/>
            <person name="Hsieh H.M."/>
            <person name="Youens-Clark K."/>
            <person name="Lutzoni F."/>
            <person name="Miadlikowska J."/>
            <person name="Eastwood D.C."/>
            <person name="Hamelin R.C."/>
            <person name="Grigoriev I.V."/>
            <person name="U'Ren J.M."/>
        </authorList>
    </citation>
    <scope>NUCLEOTIDE SEQUENCE [LARGE SCALE GENOMIC DNA]</scope>
    <source>
        <strain evidence="1 2">CBS 119005</strain>
    </source>
</reference>
<organism evidence="1 2">
    <name type="scientific">Hypoxylon rubiginosum</name>
    <dbReference type="NCBI Taxonomy" id="110542"/>
    <lineage>
        <taxon>Eukaryota</taxon>
        <taxon>Fungi</taxon>
        <taxon>Dikarya</taxon>
        <taxon>Ascomycota</taxon>
        <taxon>Pezizomycotina</taxon>
        <taxon>Sordariomycetes</taxon>
        <taxon>Xylariomycetidae</taxon>
        <taxon>Xylariales</taxon>
        <taxon>Hypoxylaceae</taxon>
        <taxon>Hypoxylon</taxon>
    </lineage>
</organism>
<dbReference type="Proteomes" id="UP001497700">
    <property type="component" value="Unassembled WGS sequence"/>
</dbReference>
<name>A0ACB9Z4H1_9PEZI</name>
<sequence>MYMKSVHAAALAAAFTSPKDIDINDPTSIRSVASTLAYGTMAWYSGNVTDTPETIAVFPPPHYWWQAGAAWGAMLDYSHYTGDSSYDEVITQALLSQVGPKFDFMMPLHYGSEGNDDQAFWSFAILEAAERNFPQPDDTIPPWLDIASNIWNSMVVRWNTSSCDGGLAWQIFESNPNGMHYKNSVSNGGFFQMSARLARATGNDTYLEWAQKVWDWSEKIGFVDENYNVYDGADSQDNCAEVNKLSFSYAQGIYMYGAAVLYNYTNGDKTWGDRTSGLLKAADSYFSPYPNATNIMFEHACEPYEVCNTDMKSFKGYLSRFMWATTRMMPATLPRVQTLLNASAVAAAKACSGGQNGTVCGQKWYVGGFDGVSGLGQQMTALETVQGLLAQEAVPPFKAGEIKHVGATDSPADDSSSTTNSAAMSATPTPTPTRRSNSAGSILADWRWTVLALSSVLVLGLA</sequence>
<comment type="caution">
    <text evidence="1">The sequence shown here is derived from an EMBL/GenBank/DDBJ whole genome shotgun (WGS) entry which is preliminary data.</text>
</comment>